<name>A0A1J0VVZ1_9NOCA</name>
<proteinExistence type="predicted"/>
<evidence type="ECO:0000313" key="2">
    <source>
        <dbReference type="EMBL" id="APE36227.1"/>
    </source>
</evidence>
<sequence length="69" mass="7780">MLSYDQLRQRIKYLYFVICVLLSLLSGVIGAWVARSAENSWATCFFTGVGIFTGTLTLFVLVLTLLWTV</sequence>
<evidence type="ECO:0000256" key="1">
    <source>
        <dbReference type="SAM" id="Phobius"/>
    </source>
</evidence>
<feature type="transmembrane region" description="Helical" evidence="1">
    <location>
        <begin position="12"/>
        <end position="34"/>
    </location>
</feature>
<dbReference type="AlphaFoldDB" id="A0A1J0VVZ1"/>
<reference evidence="2" key="1">
    <citation type="submission" date="2016-11" db="EMBL/GenBank/DDBJ databases">
        <authorList>
            <person name="Jaros S."/>
            <person name="Januszkiewicz K."/>
            <person name="Wedrychowicz H."/>
        </authorList>
    </citation>
    <scope>NUCLEOTIDE SEQUENCE [LARGE SCALE GENOMIC DNA]</scope>
    <source>
        <strain evidence="2">Y48</strain>
    </source>
</reference>
<keyword evidence="3" id="KW-1185">Reference proteome</keyword>
<feature type="transmembrane region" description="Helical" evidence="1">
    <location>
        <begin position="40"/>
        <end position="67"/>
    </location>
</feature>
<dbReference type="KEGG" id="nsl:BOX37_22450"/>
<gene>
    <name evidence="2" type="ORF">BOX37_22450</name>
</gene>
<organism evidence="2 3">
    <name type="scientific">Nocardia mangyaensis</name>
    <dbReference type="NCBI Taxonomy" id="2213200"/>
    <lineage>
        <taxon>Bacteria</taxon>
        <taxon>Bacillati</taxon>
        <taxon>Actinomycetota</taxon>
        <taxon>Actinomycetes</taxon>
        <taxon>Mycobacteriales</taxon>
        <taxon>Nocardiaceae</taxon>
        <taxon>Nocardia</taxon>
    </lineage>
</organism>
<dbReference type="EMBL" id="CP018082">
    <property type="protein sequence ID" value="APE36227.1"/>
    <property type="molecule type" value="Genomic_DNA"/>
</dbReference>
<keyword evidence="1" id="KW-0472">Membrane</keyword>
<accession>A0A1J0VVZ1</accession>
<evidence type="ECO:0000313" key="3">
    <source>
        <dbReference type="Proteomes" id="UP000183810"/>
    </source>
</evidence>
<keyword evidence="1" id="KW-1133">Transmembrane helix</keyword>
<keyword evidence="1" id="KW-0812">Transmembrane</keyword>
<dbReference type="Proteomes" id="UP000183810">
    <property type="component" value="Chromosome"/>
</dbReference>
<dbReference type="RefSeq" id="WP_071929406.1">
    <property type="nucleotide sequence ID" value="NZ_CP018082.1"/>
</dbReference>
<protein>
    <submittedName>
        <fullName evidence="2">Uncharacterized protein</fullName>
    </submittedName>
</protein>